<feature type="transmembrane region" description="Helical" evidence="1">
    <location>
        <begin position="194"/>
        <end position="213"/>
    </location>
</feature>
<keyword evidence="1" id="KW-0812">Transmembrane</keyword>
<comment type="caution">
    <text evidence="2">The sequence shown here is derived from an EMBL/GenBank/DDBJ whole genome shotgun (WGS) entry which is preliminary data.</text>
</comment>
<name>A0A939IUM4_9MICO</name>
<gene>
    <name evidence="2" type="ORF">JF543_06205</name>
</gene>
<evidence type="ECO:0000256" key="1">
    <source>
        <dbReference type="SAM" id="Phobius"/>
    </source>
</evidence>
<evidence type="ECO:0000313" key="2">
    <source>
        <dbReference type="EMBL" id="MBN8205551.1"/>
    </source>
</evidence>
<accession>A0A939IUM4</accession>
<dbReference type="Proteomes" id="UP000664385">
    <property type="component" value="Unassembled WGS sequence"/>
</dbReference>
<reference evidence="2" key="1">
    <citation type="submission" date="2020-12" db="EMBL/GenBank/DDBJ databases">
        <title>PHA producing bacteria isolated from mangrove.</title>
        <authorList>
            <person name="Zheng W."/>
            <person name="Yu S."/>
            <person name="Huang Y."/>
        </authorList>
    </citation>
    <scope>NUCLEOTIDE SEQUENCE</scope>
    <source>
        <strain evidence="2">GN8-5</strain>
    </source>
</reference>
<dbReference type="EMBL" id="JAEMWU010000001">
    <property type="protein sequence ID" value="MBN8205551.1"/>
    <property type="molecule type" value="Genomic_DNA"/>
</dbReference>
<evidence type="ECO:0000313" key="3">
    <source>
        <dbReference type="Proteomes" id="UP000664385"/>
    </source>
</evidence>
<sequence length="339" mass="35133">MSVTDVRHDELRRARRALVVVGLVLPVMLTAIAAGLVLAWLPDVPDPAATHWGPGGVDGFGAPVTYLWLSFGLGLGVPVLMVITVLSVARGQWGGSARLLGAVALGMSGFSAVLTTGSVWLQRGLDDATQAGSILPTVIGGFSALLVLTAAGWVLQPDVHPTPAVALQPAHLASISAGERIVWLATASMARAGMIALGVGVAALVGIAAVTAVQAPEIVWIPLLVIVLIGVAVGAMSSFRVRAGAEGLRVRSFLGFPRIDVPLEQIISVRAVQCHPFAEFGGWGWRLSTDGRNGIVLRTGPAIEVQRRGKRTLVVTVDGAEVGAATLQAYLDRARSAQA</sequence>
<feature type="transmembrane region" description="Helical" evidence="1">
    <location>
        <begin position="99"/>
        <end position="121"/>
    </location>
</feature>
<feature type="transmembrane region" description="Helical" evidence="1">
    <location>
        <begin position="219"/>
        <end position="239"/>
    </location>
</feature>
<organism evidence="2 3">
    <name type="scientific">Microbacterium esteraromaticum</name>
    <dbReference type="NCBI Taxonomy" id="57043"/>
    <lineage>
        <taxon>Bacteria</taxon>
        <taxon>Bacillati</taxon>
        <taxon>Actinomycetota</taxon>
        <taxon>Actinomycetes</taxon>
        <taxon>Micrococcales</taxon>
        <taxon>Microbacteriaceae</taxon>
        <taxon>Microbacterium</taxon>
    </lineage>
</organism>
<proteinExistence type="predicted"/>
<keyword evidence="1" id="KW-1133">Transmembrane helix</keyword>
<dbReference type="AlphaFoldDB" id="A0A939IUM4"/>
<feature type="transmembrane region" description="Helical" evidence="1">
    <location>
        <begin position="66"/>
        <end position="87"/>
    </location>
</feature>
<feature type="transmembrane region" description="Helical" evidence="1">
    <location>
        <begin position="133"/>
        <end position="155"/>
    </location>
</feature>
<keyword evidence="1" id="KW-0472">Membrane</keyword>
<feature type="transmembrane region" description="Helical" evidence="1">
    <location>
        <begin position="17"/>
        <end position="41"/>
    </location>
</feature>
<protein>
    <submittedName>
        <fullName evidence="2">DUF1648 domain-containing protein</fullName>
    </submittedName>
</protein>